<evidence type="ECO:0000256" key="4">
    <source>
        <dbReference type="ARBA" id="ARBA00023180"/>
    </source>
</evidence>
<dbReference type="Gene3D" id="3.10.50.10">
    <property type="match status" value="1"/>
</dbReference>
<dbReference type="SUPFAM" id="SSF51445">
    <property type="entry name" value="(Trans)glycosidases"/>
    <property type="match status" value="1"/>
</dbReference>
<dbReference type="InterPro" id="IPR017853">
    <property type="entry name" value="GH"/>
</dbReference>
<evidence type="ECO:0000256" key="1">
    <source>
        <dbReference type="ARBA" id="ARBA00008682"/>
    </source>
</evidence>
<evidence type="ECO:0000259" key="8">
    <source>
        <dbReference type="PROSITE" id="PS51910"/>
    </source>
</evidence>
<evidence type="ECO:0000256" key="6">
    <source>
        <dbReference type="RuleBase" id="RU000489"/>
    </source>
</evidence>
<gene>
    <name evidence="9" type="ORF">ACJIZ3_020639</name>
</gene>
<dbReference type="EMBL" id="JBJXBP010000006">
    <property type="protein sequence ID" value="KAL3824610.1"/>
    <property type="molecule type" value="Genomic_DNA"/>
</dbReference>
<evidence type="ECO:0000256" key="2">
    <source>
        <dbReference type="ARBA" id="ARBA00022729"/>
    </source>
</evidence>
<protein>
    <recommendedName>
        <fullName evidence="8">GH18 domain-containing protein</fullName>
    </recommendedName>
</protein>
<name>A0ABD3SJF3_9LAMI</name>
<sequence>MATEHKTFTLFTFLTVLLVGLTSVMARPSYDNEAMKGAYFPSWAQNFTPSSIKTELFTHIYYAFLTPNNITFKFNIEHSEAIQLVNFTSTLREKNPSVKILFSVGGAAEGPVLFSRMASSPSSRMSFIFSSIEVARKFRFDGIDLDWEFPQTPGDMVNLAHLLHEWRLEVQKEAESTSRPPLLLSAAVYYSADTFLSGPERAYPSVSVSKNLDWINVMNYDYYGAWNTTATGAQAALFDPESNLSTSYGLGSWIRAGVPRSKLIMGLPLYGRTWQLKDPMSHGIGAPAIDVGPGPDRTGVLTFAEVVEFNRERKAKRVYDMATVSVYSVTGDLWVGYDDPKTVTVKIGYARNLGLRGYFFWAVNGDYKWKISKTASKLWSL</sequence>
<keyword evidence="10" id="KW-1185">Reference proteome</keyword>
<dbReference type="SMART" id="SM00636">
    <property type="entry name" value="Glyco_18"/>
    <property type="match status" value="1"/>
</dbReference>
<keyword evidence="4" id="KW-0325">Glycoprotein</keyword>
<dbReference type="InterPro" id="IPR029070">
    <property type="entry name" value="Chitinase_insertion_sf"/>
</dbReference>
<keyword evidence="5 6" id="KW-0326">Glycosidase</keyword>
<proteinExistence type="inferred from homology"/>
<comment type="similarity">
    <text evidence="1">Belongs to the glycosyl hydrolase 18 family. Chitinase class V subfamily.</text>
</comment>
<dbReference type="InterPro" id="IPR011583">
    <property type="entry name" value="Chitinase_II/V-like_cat"/>
</dbReference>
<dbReference type="PANTHER" id="PTHR11177">
    <property type="entry name" value="CHITINASE"/>
    <property type="match status" value="1"/>
</dbReference>
<evidence type="ECO:0000256" key="5">
    <source>
        <dbReference type="ARBA" id="ARBA00023295"/>
    </source>
</evidence>
<evidence type="ECO:0000256" key="7">
    <source>
        <dbReference type="SAM" id="SignalP"/>
    </source>
</evidence>
<feature type="signal peptide" evidence="7">
    <location>
        <begin position="1"/>
        <end position="26"/>
    </location>
</feature>
<feature type="chain" id="PRO_5044834316" description="GH18 domain-containing protein" evidence="7">
    <location>
        <begin position="27"/>
        <end position="381"/>
    </location>
</feature>
<dbReference type="InterPro" id="IPR050314">
    <property type="entry name" value="Glycosyl_Hydrlase_18"/>
</dbReference>
<dbReference type="CDD" id="cd02879">
    <property type="entry name" value="GH18_plant_chitinase_class_V"/>
    <property type="match status" value="1"/>
</dbReference>
<dbReference type="InterPro" id="IPR001223">
    <property type="entry name" value="Glyco_hydro18_cat"/>
</dbReference>
<evidence type="ECO:0000313" key="10">
    <source>
        <dbReference type="Proteomes" id="UP001634393"/>
    </source>
</evidence>
<dbReference type="SUPFAM" id="SSF54556">
    <property type="entry name" value="Chitinase insertion domain"/>
    <property type="match status" value="1"/>
</dbReference>
<evidence type="ECO:0000313" key="9">
    <source>
        <dbReference type="EMBL" id="KAL3824610.1"/>
    </source>
</evidence>
<accession>A0ABD3SJF3</accession>
<reference evidence="9 10" key="1">
    <citation type="submission" date="2024-12" db="EMBL/GenBank/DDBJ databases">
        <title>The unique morphological basis and parallel evolutionary history of personate flowers in Penstemon.</title>
        <authorList>
            <person name="Depatie T.H."/>
            <person name="Wessinger C.A."/>
        </authorList>
    </citation>
    <scope>NUCLEOTIDE SEQUENCE [LARGE SCALE GENOMIC DNA]</scope>
    <source>
        <strain evidence="9">WTNN_2</strain>
        <tissue evidence="9">Leaf</tissue>
    </source>
</reference>
<keyword evidence="3 6" id="KW-0378">Hydrolase</keyword>
<organism evidence="9 10">
    <name type="scientific">Penstemon smallii</name>
    <dbReference type="NCBI Taxonomy" id="265156"/>
    <lineage>
        <taxon>Eukaryota</taxon>
        <taxon>Viridiplantae</taxon>
        <taxon>Streptophyta</taxon>
        <taxon>Embryophyta</taxon>
        <taxon>Tracheophyta</taxon>
        <taxon>Spermatophyta</taxon>
        <taxon>Magnoliopsida</taxon>
        <taxon>eudicotyledons</taxon>
        <taxon>Gunneridae</taxon>
        <taxon>Pentapetalae</taxon>
        <taxon>asterids</taxon>
        <taxon>lamiids</taxon>
        <taxon>Lamiales</taxon>
        <taxon>Plantaginaceae</taxon>
        <taxon>Cheloneae</taxon>
        <taxon>Penstemon</taxon>
    </lineage>
</organism>
<dbReference type="PANTHER" id="PTHR11177:SF396">
    <property type="entry name" value="NOD FACTOR HYDROLASE PROTEIN 1"/>
    <property type="match status" value="1"/>
</dbReference>
<dbReference type="PROSITE" id="PS01095">
    <property type="entry name" value="GH18_1"/>
    <property type="match status" value="1"/>
</dbReference>
<feature type="domain" description="GH18" evidence="8">
    <location>
        <begin position="34"/>
        <end position="381"/>
    </location>
</feature>
<dbReference type="Proteomes" id="UP001634393">
    <property type="component" value="Unassembled WGS sequence"/>
</dbReference>
<keyword evidence="2 7" id="KW-0732">Signal</keyword>
<dbReference type="Gene3D" id="3.20.20.80">
    <property type="entry name" value="Glycosidases"/>
    <property type="match status" value="1"/>
</dbReference>
<comment type="caution">
    <text evidence="9">The sequence shown here is derived from an EMBL/GenBank/DDBJ whole genome shotgun (WGS) entry which is preliminary data.</text>
</comment>
<evidence type="ECO:0000256" key="3">
    <source>
        <dbReference type="ARBA" id="ARBA00022801"/>
    </source>
</evidence>
<dbReference type="InterPro" id="IPR001579">
    <property type="entry name" value="Glyco_hydro_18_chit_AS"/>
</dbReference>
<dbReference type="AlphaFoldDB" id="A0ABD3SJF3"/>
<dbReference type="Pfam" id="PF00704">
    <property type="entry name" value="Glyco_hydro_18"/>
    <property type="match status" value="1"/>
</dbReference>
<dbReference type="FunFam" id="3.10.50.10:FF:000003">
    <property type="entry name" value="Class V chitinase CHIT5b"/>
    <property type="match status" value="1"/>
</dbReference>
<dbReference type="PROSITE" id="PS51910">
    <property type="entry name" value="GH18_2"/>
    <property type="match status" value="1"/>
</dbReference>
<dbReference type="GO" id="GO:0016798">
    <property type="term" value="F:hydrolase activity, acting on glycosyl bonds"/>
    <property type="evidence" value="ECO:0007669"/>
    <property type="project" value="UniProtKB-KW"/>
</dbReference>